<comment type="similarity">
    <text evidence="1">Belongs to the GSKIP family.</text>
</comment>
<dbReference type="PANTHER" id="PTHR12490">
    <property type="entry name" value="GSK3B-INTERACTING PROTEIN"/>
    <property type="match status" value="1"/>
</dbReference>
<dbReference type="GO" id="GO:0051018">
    <property type="term" value="F:protein kinase A binding"/>
    <property type="evidence" value="ECO:0007669"/>
    <property type="project" value="TreeGrafter"/>
</dbReference>
<reference evidence="5 6" key="1">
    <citation type="submission" date="2015-01" db="EMBL/GenBank/DDBJ databases">
        <title>Evolution of Trichinella species and genotypes.</title>
        <authorList>
            <person name="Korhonen P.K."/>
            <person name="Edoardo P."/>
            <person name="Giuseppe L.R."/>
            <person name="Gasser R.B."/>
        </authorList>
    </citation>
    <scope>NUCLEOTIDE SEQUENCE [LARGE SCALE GENOMIC DNA]</scope>
    <source>
        <strain evidence="5">ISS2496</strain>
    </source>
</reference>
<dbReference type="Proteomes" id="UP000054783">
    <property type="component" value="Unassembled WGS sequence"/>
</dbReference>
<dbReference type="InterPro" id="IPR007967">
    <property type="entry name" value="GSKIP_dom"/>
</dbReference>
<feature type="domain" description="GSKIP" evidence="4">
    <location>
        <begin position="308"/>
        <end position="412"/>
    </location>
</feature>
<accession>A0A0V1AC07</accession>
<feature type="compositionally biased region" description="Basic and acidic residues" evidence="2">
    <location>
        <begin position="494"/>
        <end position="515"/>
    </location>
</feature>
<evidence type="ECO:0000256" key="1">
    <source>
        <dbReference type="ARBA" id="ARBA00009571"/>
    </source>
</evidence>
<proteinExistence type="inferred from homology"/>
<feature type="compositionally biased region" description="Polar residues" evidence="2">
    <location>
        <begin position="196"/>
        <end position="209"/>
    </location>
</feature>
<evidence type="ECO:0000256" key="3">
    <source>
        <dbReference type="SAM" id="Phobius"/>
    </source>
</evidence>
<comment type="caution">
    <text evidence="5">The sequence shown here is derived from an EMBL/GenBank/DDBJ whole genome shotgun (WGS) entry which is preliminary data.</text>
</comment>
<organism evidence="5 6">
    <name type="scientific">Trichinella patagoniensis</name>
    <dbReference type="NCBI Taxonomy" id="990121"/>
    <lineage>
        <taxon>Eukaryota</taxon>
        <taxon>Metazoa</taxon>
        <taxon>Ecdysozoa</taxon>
        <taxon>Nematoda</taxon>
        <taxon>Enoplea</taxon>
        <taxon>Dorylaimia</taxon>
        <taxon>Trichinellida</taxon>
        <taxon>Trichinellidae</taxon>
        <taxon>Trichinella</taxon>
    </lineage>
</organism>
<dbReference type="PANTHER" id="PTHR12490:SF4">
    <property type="entry name" value="GSK3B-INTERACTING PROTEIN"/>
    <property type="match status" value="1"/>
</dbReference>
<dbReference type="InterPro" id="IPR037395">
    <property type="entry name" value="GSKIP"/>
</dbReference>
<dbReference type="SUPFAM" id="SSF103107">
    <property type="entry name" value="Hypothetical protein c14orf129, hspc210"/>
    <property type="match status" value="1"/>
</dbReference>
<evidence type="ECO:0000313" key="5">
    <source>
        <dbReference type="EMBL" id="KRY22196.1"/>
    </source>
</evidence>
<dbReference type="AlphaFoldDB" id="A0A0V1AC07"/>
<dbReference type="STRING" id="990121.A0A0V1AC07"/>
<dbReference type="GO" id="GO:0019207">
    <property type="term" value="F:kinase regulator activity"/>
    <property type="evidence" value="ECO:0007669"/>
    <property type="project" value="TreeGrafter"/>
</dbReference>
<keyword evidence="3" id="KW-0812">Transmembrane</keyword>
<keyword evidence="3" id="KW-1133">Transmembrane helix</keyword>
<dbReference type="FunFam" id="3.30.2280.10:FF:000004">
    <property type="entry name" value="Protein CBG05668"/>
    <property type="match status" value="1"/>
</dbReference>
<evidence type="ECO:0000259" key="4">
    <source>
        <dbReference type="Pfam" id="PF05303"/>
    </source>
</evidence>
<protein>
    <submittedName>
        <fullName evidence="5">GSK3-beta interaction protein</fullName>
    </submittedName>
</protein>
<dbReference type="Pfam" id="PF05303">
    <property type="entry name" value="GSKIP_dom"/>
    <property type="match status" value="1"/>
</dbReference>
<name>A0A0V1AC07_9BILA</name>
<dbReference type="OrthoDB" id="5804279at2759"/>
<feature type="non-terminal residue" evidence="5">
    <location>
        <position position="1"/>
    </location>
</feature>
<keyword evidence="6" id="KW-1185">Reference proteome</keyword>
<sequence length="515" mass="57021">LKPPLGKVLVLFYHFAFAALLTLLNILMVIMVTGSRSSCSFVGIEEIYLVDFFNAKNFLIHTIERSRRMLNNCSNAKFTCLFIQNYSNSRLQFEVRRSEQQKMSAVQSKVTSNSRPTASNGETGLCSSVGRMQLFDLLLQAIHAGDRSWPLPDANTFADVLGVSPAYRQKEAKRWSSALQLYRQMSGQDVGESKEANTQTTAKLPNASGAVQNAASVSKCADNSSSSNSNGTSLSAGCSNLFPLVKSSSSYASLLCSDALSKRSSPRSRGAFTPSCLTPPYRITAGLFGSRKMSGSISPGEASLNSLELEAIAAVHELHFAVKDIAVSDLLPRTSELIFLNITTLEEQAYCIELTLKGWRVASMRHDCMNGDFSNLELHTRYFETVYALMDTISVCYRKRFTDLLSLRLRQLQNMRNDVDHETFVEKCNEEKMAEFGKNSNERKVAMNSAKNASKCGSGNCSSSQDTVDVFSDNSSAIVINVERASGEFVGLEEVTKEQEQQQKQQQQERKEHQQ</sequence>
<feature type="region of interest" description="Disordered" evidence="2">
    <location>
        <begin position="493"/>
        <end position="515"/>
    </location>
</feature>
<dbReference type="InterPro" id="IPR023231">
    <property type="entry name" value="GSKIP_dom_sf"/>
</dbReference>
<evidence type="ECO:0000313" key="6">
    <source>
        <dbReference type="Proteomes" id="UP000054783"/>
    </source>
</evidence>
<gene>
    <name evidence="5" type="primary">GSKIP</name>
    <name evidence="5" type="ORF">T12_13642</name>
</gene>
<evidence type="ECO:0000256" key="2">
    <source>
        <dbReference type="SAM" id="MobiDB-lite"/>
    </source>
</evidence>
<dbReference type="GO" id="GO:0060828">
    <property type="term" value="P:regulation of canonical Wnt signaling pathway"/>
    <property type="evidence" value="ECO:0007669"/>
    <property type="project" value="InterPro"/>
</dbReference>
<feature type="region of interest" description="Disordered" evidence="2">
    <location>
        <begin position="190"/>
        <end position="209"/>
    </location>
</feature>
<dbReference type="EMBL" id="JYDQ01000011">
    <property type="protein sequence ID" value="KRY22196.1"/>
    <property type="molecule type" value="Genomic_DNA"/>
</dbReference>
<keyword evidence="3" id="KW-0472">Membrane</keyword>
<dbReference type="Gene3D" id="3.30.2280.10">
    <property type="entry name" value="Hypothetical protein (hspc210)"/>
    <property type="match status" value="1"/>
</dbReference>
<feature type="transmembrane region" description="Helical" evidence="3">
    <location>
        <begin position="12"/>
        <end position="32"/>
    </location>
</feature>
<dbReference type="GO" id="GO:0005737">
    <property type="term" value="C:cytoplasm"/>
    <property type="evidence" value="ECO:0007669"/>
    <property type="project" value="TreeGrafter"/>
</dbReference>